<sequence length="138" mass="14970">MIDRVGADDSGLFERAVRTFNGSVGGGLAYLRSPGAVAFVASDGAEVVGWCWGYHLIRPDRSSMLYLHHLEVRQSHRKRGVGRALLEAFMRAGKCAGATKMFLTTGQANGPARALYESMGGGLAEQGPTVNYWFRLHP</sequence>
<evidence type="ECO:0000313" key="3">
    <source>
        <dbReference type="Proteomes" id="UP001589894"/>
    </source>
</evidence>
<evidence type="ECO:0000313" key="2">
    <source>
        <dbReference type="EMBL" id="MFC0567595.1"/>
    </source>
</evidence>
<dbReference type="EC" id="2.3.-.-" evidence="2"/>
<reference evidence="2 3" key="1">
    <citation type="submission" date="2024-09" db="EMBL/GenBank/DDBJ databases">
        <authorList>
            <person name="Sun Q."/>
            <person name="Mori K."/>
        </authorList>
    </citation>
    <scope>NUCLEOTIDE SEQUENCE [LARGE SCALE GENOMIC DNA]</scope>
    <source>
        <strain evidence="2 3">TBRC 2205</strain>
    </source>
</reference>
<comment type="caution">
    <text evidence="2">The sequence shown here is derived from an EMBL/GenBank/DDBJ whole genome shotgun (WGS) entry which is preliminary data.</text>
</comment>
<keyword evidence="3" id="KW-1185">Reference proteome</keyword>
<dbReference type="SUPFAM" id="SSF55729">
    <property type="entry name" value="Acyl-CoA N-acyltransferases (Nat)"/>
    <property type="match status" value="1"/>
</dbReference>
<name>A0ABV6P3J3_9ACTN</name>
<dbReference type="GO" id="GO:0016746">
    <property type="term" value="F:acyltransferase activity"/>
    <property type="evidence" value="ECO:0007669"/>
    <property type="project" value="UniProtKB-KW"/>
</dbReference>
<dbReference type="InterPro" id="IPR000182">
    <property type="entry name" value="GNAT_dom"/>
</dbReference>
<dbReference type="Gene3D" id="3.40.630.30">
    <property type="match status" value="1"/>
</dbReference>
<dbReference type="RefSeq" id="WP_377342901.1">
    <property type="nucleotide sequence ID" value="NZ_JBHLUE010000026.1"/>
</dbReference>
<dbReference type="PROSITE" id="PS51186">
    <property type="entry name" value="GNAT"/>
    <property type="match status" value="1"/>
</dbReference>
<keyword evidence="2" id="KW-0808">Transferase</keyword>
<dbReference type="InterPro" id="IPR016181">
    <property type="entry name" value="Acyl_CoA_acyltransferase"/>
</dbReference>
<dbReference type="CDD" id="cd04301">
    <property type="entry name" value="NAT_SF"/>
    <property type="match status" value="1"/>
</dbReference>
<keyword evidence="2" id="KW-0012">Acyltransferase</keyword>
<dbReference type="Pfam" id="PF00583">
    <property type="entry name" value="Acetyltransf_1"/>
    <property type="match status" value="1"/>
</dbReference>
<gene>
    <name evidence="2" type="ORF">ACFFHU_26085</name>
</gene>
<dbReference type="EMBL" id="JBHLUE010000026">
    <property type="protein sequence ID" value="MFC0567595.1"/>
    <property type="molecule type" value="Genomic_DNA"/>
</dbReference>
<dbReference type="PANTHER" id="PTHR43072">
    <property type="entry name" value="N-ACETYLTRANSFERASE"/>
    <property type="match status" value="1"/>
</dbReference>
<proteinExistence type="predicted"/>
<accession>A0ABV6P3J3</accession>
<evidence type="ECO:0000259" key="1">
    <source>
        <dbReference type="PROSITE" id="PS51186"/>
    </source>
</evidence>
<organism evidence="2 3">
    <name type="scientific">Plantactinospora siamensis</name>
    <dbReference type="NCBI Taxonomy" id="555372"/>
    <lineage>
        <taxon>Bacteria</taxon>
        <taxon>Bacillati</taxon>
        <taxon>Actinomycetota</taxon>
        <taxon>Actinomycetes</taxon>
        <taxon>Micromonosporales</taxon>
        <taxon>Micromonosporaceae</taxon>
        <taxon>Plantactinospora</taxon>
    </lineage>
</organism>
<feature type="domain" description="N-acetyltransferase" evidence="1">
    <location>
        <begin position="1"/>
        <end position="138"/>
    </location>
</feature>
<protein>
    <submittedName>
        <fullName evidence="2">GNAT family N-acetyltransferase</fullName>
        <ecNumber evidence="2">2.3.-.-</ecNumber>
    </submittedName>
</protein>
<dbReference type="Proteomes" id="UP001589894">
    <property type="component" value="Unassembled WGS sequence"/>
</dbReference>